<comment type="caution">
    <text evidence="1">The sequence shown here is derived from an EMBL/GenBank/DDBJ whole genome shotgun (WGS) entry which is preliminary data.</text>
</comment>
<keyword evidence="2" id="KW-1185">Reference proteome</keyword>
<reference evidence="1 2" key="1">
    <citation type="submission" date="2024-09" db="EMBL/GenBank/DDBJ databases">
        <authorList>
            <person name="D'Angelo T."/>
        </authorList>
    </citation>
    <scope>NUCLEOTIDE SEQUENCE [LARGE SCALE GENOMIC DNA]</scope>
    <source>
        <strain evidence="1">SAG AM-320-E07</strain>
    </source>
</reference>
<dbReference type="EMBL" id="JBHPKH010000039">
    <property type="protein sequence ID" value="MFC1572783.1"/>
    <property type="molecule type" value="Genomic_DNA"/>
</dbReference>
<gene>
    <name evidence="1" type="ORF">ACFL6M_04210</name>
</gene>
<evidence type="ECO:0000313" key="1">
    <source>
        <dbReference type="EMBL" id="MFC1572783.1"/>
    </source>
</evidence>
<dbReference type="Proteomes" id="UP001593833">
    <property type="component" value="Unassembled WGS sequence"/>
</dbReference>
<name>A0ABV6YKC3_UNCEI</name>
<protein>
    <submittedName>
        <fullName evidence="1">Uncharacterized protein</fullName>
    </submittedName>
</protein>
<dbReference type="PROSITE" id="PS51257">
    <property type="entry name" value="PROKAR_LIPOPROTEIN"/>
    <property type="match status" value="1"/>
</dbReference>
<evidence type="ECO:0000313" key="2">
    <source>
        <dbReference type="Proteomes" id="UP001593833"/>
    </source>
</evidence>
<proteinExistence type="predicted"/>
<sequence length="740" mass="83634">MNVLRNHTHARGWPLMVLALSCLLSVPCCLLLPEEDLSGERTKNLRPVVRITGGVIKDSADVKNSAVFEWYGADHDGVIRWFEWAVDDTFSENAWQTTTGFSAEIPLQIEALDKSGGYSAWHSFFLRSVDDKYARSIPVRRHFNAHTIAPTTQIIKPVPKIRTPTWASTFQVTWRGEDPDALGDNDRPALFEIKQIRLPSSSLDADRIRRYFETNPNLLLGNLDADDYPNPKVHEKARLAWMQVPGTTNSHWLSNMQHGRTYAFAVRAIDEAGALEQVFQRGTNFLVFTVRDQRIVVYLSEPALGFHTFNGGDFKNPWQVTIAPEQSFRFEWIADATASGTDPGQSNYGFGIPDPDVESCYDPDGVYCWTGWVTRDRLHRSFSFPHSEEGTTHHFYLKMRDVSGKLETETRCWVEIHVAAMSFSRKFLIVDDLREPYPMSGVPYTGVSDAVTDAWRNRVLGSLAEHLLGGMTLEDVDVYNTYGLDDCNGLATIPQSFLSTLGRYQNVIWDAGGVQPGFRSAARDLHLSRYVGLGGNMLIMVTGGAVGTIDSQGFPKPGEGESPFSRSAQKCAHPNAMREDEAWNRLGFLWQHLHIRGCVEKPRKRLHAAEKTWQSAVGATAIDASYPDLALDTERWGKEEFGIRSFECLEPEANRYGTEPWYWREPGLTNIYVVRTHKEKSRLANKPIAWKTEIGEEDLQSGIHRGRIVCFNMSLYYFEEPAVQTALTRALTWMVTGKDY</sequence>
<organism evidence="1 2">
    <name type="scientific">Eiseniibacteriota bacterium</name>
    <dbReference type="NCBI Taxonomy" id="2212470"/>
    <lineage>
        <taxon>Bacteria</taxon>
        <taxon>Candidatus Eiseniibacteriota</taxon>
    </lineage>
</organism>
<accession>A0ABV6YKC3</accession>